<keyword evidence="3 7" id="KW-0133">Cell shape</keyword>
<comment type="similarity">
    <text evidence="7">Belongs to the aspartate/glutamate racemases family.</text>
</comment>
<dbReference type="GO" id="GO:0008360">
    <property type="term" value="P:regulation of cell shape"/>
    <property type="evidence" value="ECO:0007669"/>
    <property type="project" value="UniProtKB-KW"/>
</dbReference>
<dbReference type="PANTHER" id="PTHR21198">
    <property type="entry name" value="GLUTAMATE RACEMASE"/>
    <property type="match status" value="1"/>
</dbReference>
<evidence type="ECO:0000313" key="8">
    <source>
        <dbReference type="EMBL" id="OGY41280.1"/>
    </source>
</evidence>
<dbReference type="PROSITE" id="PS00923">
    <property type="entry name" value="ASP_GLU_RACEMASE_1"/>
    <property type="match status" value="1"/>
</dbReference>
<feature type="binding site" evidence="7">
    <location>
        <begin position="7"/>
        <end position="8"/>
    </location>
    <ligand>
        <name>substrate</name>
    </ligand>
</feature>
<dbReference type="NCBIfam" id="TIGR00067">
    <property type="entry name" value="glut_race"/>
    <property type="match status" value="1"/>
</dbReference>
<evidence type="ECO:0000256" key="2">
    <source>
        <dbReference type="ARBA" id="ARBA00013090"/>
    </source>
</evidence>
<dbReference type="PANTHER" id="PTHR21198:SF2">
    <property type="entry name" value="GLUTAMATE RACEMASE"/>
    <property type="match status" value="1"/>
</dbReference>
<accession>A0A1G1XNW6</accession>
<organism evidence="8 9">
    <name type="scientific">Candidatus Buchananbacteria bacterium RBG_13_39_9</name>
    <dbReference type="NCBI Taxonomy" id="1797531"/>
    <lineage>
        <taxon>Bacteria</taxon>
        <taxon>Candidatus Buchananiibacteriota</taxon>
    </lineage>
</organism>
<evidence type="ECO:0000256" key="1">
    <source>
        <dbReference type="ARBA" id="ARBA00001602"/>
    </source>
</evidence>
<feature type="active site" description="Proton donor/acceptor" evidence="7">
    <location>
        <position position="70"/>
    </location>
</feature>
<comment type="catalytic activity">
    <reaction evidence="1 7">
        <text>L-glutamate = D-glutamate</text>
        <dbReference type="Rhea" id="RHEA:12813"/>
        <dbReference type="ChEBI" id="CHEBI:29985"/>
        <dbReference type="ChEBI" id="CHEBI:29986"/>
        <dbReference type="EC" id="5.1.1.3"/>
    </reaction>
</comment>
<dbReference type="InterPro" id="IPR018187">
    <property type="entry name" value="Asp/Glu_racemase_AS_1"/>
</dbReference>
<keyword evidence="5 7" id="KW-0413">Isomerase</keyword>
<dbReference type="SUPFAM" id="SSF53681">
    <property type="entry name" value="Aspartate/glutamate racemase"/>
    <property type="match status" value="2"/>
</dbReference>
<dbReference type="AlphaFoldDB" id="A0A1G1XNW6"/>
<dbReference type="Pfam" id="PF01177">
    <property type="entry name" value="Asp_Glu_race"/>
    <property type="match status" value="1"/>
</dbReference>
<dbReference type="InterPro" id="IPR004391">
    <property type="entry name" value="Glu_race"/>
</dbReference>
<proteinExistence type="inferred from homology"/>
<feature type="active site" description="Proton donor/acceptor" evidence="7">
    <location>
        <position position="187"/>
    </location>
</feature>
<gene>
    <name evidence="7" type="primary">murI</name>
    <name evidence="8" type="ORF">A2Y67_00545</name>
</gene>
<dbReference type="UniPathway" id="UPA00219"/>
<dbReference type="InterPro" id="IPR033134">
    <property type="entry name" value="Asp/Glu_racemase_AS_2"/>
</dbReference>
<feature type="binding site" evidence="7">
    <location>
        <begin position="188"/>
        <end position="189"/>
    </location>
    <ligand>
        <name>substrate</name>
    </ligand>
</feature>
<dbReference type="FunFam" id="3.40.50.1860:FF:000001">
    <property type="entry name" value="Glutamate racemase"/>
    <property type="match status" value="1"/>
</dbReference>
<dbReference type="InterPro" id="IPR015942">
    <property type="entry name" value="Asp/Glu/hydantoin_racemase"/>
</dbReference>
<evidence type="ECO:0000256" key="5">
    <source>
        <dbReference type="ARBA" id="ARBA00023235"/>
    </source>
</evidence>
<dbReference type="PROSITE" id="PS00924">
    <property type="entry name" value="ASP_GLU_RACEMASE_2"/>
    <property type="match status" value="1"/>
</dbReference>
<protein>
    <recommendedName>
        <fullName evidence="2 7">Glutamate racemase</fullName>
        <ecNumber evidence="2 7">5.1.1.3</ecNumber>
    </recommendedName>
</protein>
<dbReference type="GO" id="GO:0071555">
    <property type="term" value="P:cell wall organization"/>
    <property type="evidence" value="ECO:0007669"/>
    <property type="project" value="UniProtKB-KW"/>
</dbReference>
<comment type="pathway">
    <text evidence="7">Cell wall biogenesis; peptidoglycan biosynthesis.</text>
</comment>
<dbReference type="GO" id="GO:0009252">
    <property type="term" value="P:peptidoglycan biosynthetic process"/>
    <property type="evidence" value="ECO:0007669"/>
    <property type="project" value="UniProtKB-UniRule"/>
</dbReference>
<keyword evidence="6 7" id="KW-0961">Cell wall biogenesis/degradation</keyword>
<sequence>MKIGVFDSGLGGLIILKEIIKKLPQYDYIYLGDNARTPYGNRSQEVIYKFTEQAVDFLFKQNCQLIIIACNTASAEALRKIQQEWLPRVMGNEYRVLGVIRPVVEQAVKVGKNKIGVIGTKGTVASQSYIHEIAKLNSELEVLQQPCPLLVPLVEEGWQKSDVAKKVLRTYLKPLKLAKVDTLILGCTHYPILFKEIQGIMGPRTKVLHSGKIVADSLANYLQRHPEIESKLEKNTNVMVRISNHDADDVTLREPQGDITFYVTDLSPHYQRLGEDWFGKGIMFEKVEL</sequence>
<dbReference type="Gene3D" id="3.40.50.1860">
    <property type="match status" value="2"/>
</dbReference>
<evidence type="ECO:0000256" key="3">
    <source>
        <dbReference type="ARBA" id="ARBA00022960"/>
    </source>
</evidence>
<evidence type="ECO:0000313" key="9">
    <source>
        <dbReference type="Proteomes" id="UP000176260"/>
    </source>
</evidence>
<comment type="function">
    <text evidence="7">Provides the (R)-glutamate required for cell wall biosynthesis.</text>
</comment>
<evidence type="ECO:0000256" key="4">
    <source>
        <dbReference type="ARBA" id="ARBA00022984"/>
    </source>
</evidence>
<dbReference type="EC" id="5.1.1.3" evidence="2 7"/>
<dbReference type="GO" id="GO:0008881">
    <property type="term" value="F:glutamate racemase activity"/>
    <property type="evidence" value="ECO:0007669"/>
    <property type="project" value="UniProtKB-UniRule"/>
</dbReference>
<dbReference type="Proteomes" id="UP000176260">
    <property type="component" value="Unassembled WGS sequence"/>
</dbReference>
<feature type="binding site" evidence="7">
    <location>
        <begin position="39"/>
        <end position="40"/>
    </location>
    <ligand>
        <name>substrate</name>
    </ligand>
</feature>
<comment type="caution">
    <text evidence="8">The sequence shown here is derived from an EMBL/GenBank/DDBJ whole genome shotgun (WGS) entry which is preliminary data.</text>
</comment>
<evidence type="ECO:0000256" key="7">
    <source>
        <dbReference type="HAMAP-Rule" id="MF_00258"/>
    </source>
</evidence>
<evidence type="ECO:0000256" key="6">
    <source>
        <dbReference type="ARBA" id="ARBA00023316"/>
    </source>
</evidence>
<reference evidence="8 9" key="1">
    <citation type="journal article" date="2016" name="Nat. Commun.">
        <title>Thousands of microbial genomes shed light on interconnected biogeochemical processes in an aquifer system.</title>
        <authorList>
            <person name="Anantharaman K."/>
            <person name="Brown C.T."/>
            <person name="Hug L.A."/>
            <person name="Sharon I."/>
            <person name="Castelle C.J."/>
            <person name="Probst A.J."/>
            <person name="Thomas B.C."/>
            <person name="Singh A."/>
            <person name="Wilkins M.J."/>
            <person name="Karaoz U."/>
            <person name="Brodie E.L."/>
            <person name="Williams K.H."/>
            <person name="Hubbard S.S."/>
            <person name="Banfield J.F."/>
        </authorList>
    </citation>
    <scope>NUCLEOTIDE SEQUENCE [LARGE SCALE GENOMIC DNA]</scope>
</reference>
<name>A0A1G1XNW6_9BACT</name>
<dbReference type="HAMAP" id="MF_00258">
    <property type="entry name" value="Glu_racemase"/>
    <property type="match status" value="1"/>
</dbReference>
<dbReference type="EMBL" id="MHIA01000031">
    <property type="protein sequence ID" value="OGY41280.1"/>
    <property type="molecule type" value="Genomic_DNA"/>
</dbReference>
<feature type="binding site" evidence="7">
    <location>
        <begin position="71"/>
        <end position="72"/>
    </location>
    <ligand>
        <name>substrate</name>
    </ligand>
</feature>
<dbReference type="InterPro" id="IPR001920">
    <property type="entry name" value="Asp/Glu_race"/>
</dbReference>
<keyword evidence="4 7" id="KW-0573">Peptidoglycan synthesis</keyword>